<feature type="domain" description="EccD-like transmembrane" evidence="2">
    <location>
        <begin position="113"/>
        <end position="442"/>
    </location>
</feature>
<sequence length="448" mass="45376">MPDERCRVTVVGERRRVDLALPAQAPIAEYTPRLATLCGQPEPEDLAPVWSLAESGGLPLAPGVSLAAAGILDGAVLYLRDQRACEREELSVTDLDEQVGEARGDSSLWSARRRAQSVVLAGLFVMFASAVWLGASRLSGASSAVVAVAALGSALLAWYATRKNWPLPLAVRRLIALAACPLMACAGLGAPVHGPVATPVLVAGTAVIGALAGLLALPSAATVLLQLFTLVAAAFVVPLTVLHAGLAGSAAVVATVLFLLAGLLPRVTSQIAVLVPSGRDTGAAVIDSTDVADIVRRGNRLLTTLSSVSAAGLAAALLVLAAHDDVYGLALAACVSLGLLLHAGTVRVLSAVAPQLAAGVVGLLALAVRVPEYALDSRTAGPLAAFLAGLALLACGLFLAFGAALRPVEQERPSWPGGLATFLAVVCVPLAAGVFGLFDKLANLGSSL</sequence>
<feature type="transmembrane region" description="Helical" evidence="1">
    <location>
        <begin position="301"/>
        <end position="320"/>
    </location>
</feature>
<keyword evidence="4" id="KW-1185">Reference proteome</keyword>
<dbReference type="Pfam" id="PF19053">
    <property type="entry name" value="EccD"/>
    <property type="match status" value="1"/>
</dbReference>
<keyword evidence="1" id="KW-0472">Membrane</keyword>
<dbReference type="Pfam" id="PF08817">
    <property type="entry name" value="YukD"/>
    <property type="match status" value="1"/>
</dbReference>
<name>A0ABY9HYC7_9ACTN</name>
<feature type="transmembrane region" description="Helical" evidence="1">
    <location>
        <begin position="173"/>
        <end position="190"/>
    </location>
</feature>
<dbReference type="EMBL" id="CP120992">
    <property type="protein sequence ID" value="WLQ39600.1"/>
    <property type="molecule type" value="Genomic_DNA"/>
</dbReference>
<feature type="transmembrane region" description="Helical" evidence="1">
    <location>
        <begin position="383"/>
        <end position="405"/>
    </location>
</feature>
<dbReference type="InterPro" id="IPR044049">
    <property type="entry name" value="EccD_transm"/>
</dbReference>
<protein>
    <submittedName>
        <fullName evidence="3">EsaB/YukD family protein</fullName>
    </submittedName>
</protein>
<feature type="transmembrane region" description="Helical" evidence="1">
    <location>
        <begin position="117"/>
        <end position="135"/>
    </location>
</feature>
<evidence type="ECO:0000313" key="4">
    <source>
        <dbReference type="Proteomes" id="UP001229952"/>
    </source>
</evidence>
<proteinExistence type="predicted"/>
<evidence type="ECO:0000313" key="3">
    <source>
        <dbReference type="EMBL" id="WLQ39600.1"/>
    </source>
</evidence>
<organism evidence="3 4">
    <name type="scientific">Streptomyces laculatispora</name>
    <dbReference type="NCBI Taxonomy" id="887464"/>
    <lineage>
        <taxon>Bacteria</taxon>
        <taxon>Bacillati</taxon>
        <taxon>Actinomycetota</taxon>
        <taxon>Actinomycetes</taxon>
        <taxon>Kitasatosporales</taxon>
        <taxon>Streptomycetaceae</taxon>
        <taxon>Streptomyces</taxon>
    </lineage>
</organism>
<accession>A0ABY9HYC7</accession>
<dbReference type="RefSeq" id="WP_306086174.1">
    <property type="nucleotide sequence ID" value="NZ_CP120992.1"/>
</dbReference>
<feature type="transmembrane region" description="Helical" evidence="1">
    <location>
        <begin position="351"/>
        <end position="371"/>
    </location>
</feature>
<dbReference type="Gene3D" id="3.10.20.90">
    <property type="entry name" value="Phosphatidylinositol 3-kinase Catalytic Subunit, Chain A, domain 1"/>
    <property type="match status" value="1"/>
</dbReference>
<reference evidence="3 4" key="1">
    <citation type="submission" date="2023-03" db="EMBL/GenBank/DDBJ databases">
        <title>Isolation and description of six Streptomyces strains from soil environments, able to metabolize different microbial glucans.</title>
        <authorList>
            <person name="Widen T."/>
            <person name="Larsbrink J."/>
        </authorList>
    </citation>
    <scope>NUCLEOTIDE SEQUENCE [LARGE SCALE GENOMIC DNA]</scope>
    <source>
        <strain evidence="3 4">Mut2</strain>
    </source>
</reference>
<dbReference type="Proteomes" id="UP001229952">
    <property type="component" value="Chromosome"/>
</dbReference>
<dbReference type="InterPro" id="IPR024962">
    <property type="entry name" value="YukD-like"/>
</dbReference>
<keyword evidence="1" id="KW-0812">Transmembrane</keyword>
<feature type="transmembrane region" description="Helical" evidence="1">
    <location>
        <begin position="141"/>
        <end position="161"/>
    </location>
</feature>
<feature type="transmembrane region" description="Helical" evidence="1">
    <location>
        <begin position="247"/>
        <end position="264"/>
    </location>
</feature>
<keyword evidence="1" id="KW-1133">Transmembrane helix</keyword>
<evidence type="ECO:0000256" key="1">
    <source>
        <dbReference type="SAM" id="Phobius"/>
    </source>
</evidence>
<gene>
    <name evidence="3" type="ORF">P8A22_06035</name>
</gene>
<feature type="transmembrane region" description="Helical" evidence="1">
    <location>
        <begin position="326"/>
        <end position="344"/>
    </location>
</feature>
<evidence type="ECO:0000259" key="2">
    <source>
        <dbReference type="Pfam" id="PF19053"/>
    </source>
</evidence>
<feature type="transmembrane region" description="Helical" evidence="1">
    <location>
        <begin position="417"/>
        <end position="438"/>
    </location>
</feature>